<evidence type="ECO:0000256" key="3">
    <source>
        <dbReference type="ARBA" id="ARBA00022729"/>
    </source>
</evidence>
<dbReference type="InterPro" id="IPR051010">
    <property type="entry name" value="BCAA_transport"/>
</dbReference>
<keyword evidence="8" id="KW-1185">Reference proteome</keyword>
<dbReference type="PANTHER" id="PTHR30483">
    <property type="entry name" value="LEUCINE-SPECIFIC-BINDING PROTEIN"/>
    <property type="match status" value="1"/>
</dbReference>
<dbReference type="InterPro" id="IPR000709">
    <property type="entry name" value="Leu_Ile_Val-bd"/>
</dbReference>
<dbReference type="Proteomes" id="UP001254848">
    <property type="component" value="Unassembled WGS sequence"/>
</dbReference>
<dbReference type="PROSITE" id="PS51257">
    <property type="entry name" value="PROKAR_LIPOPROTEIN"/>
    <property type="match status" value="1"/>
</dbReference>
<dbReference type="Gene3D" id="3.40.50.2300">
    <property type="match status" value="2"/>
</dbReference>
<evidence type="ECO:0000256" key="1">
    <source>
        <dbReference type="ARBA" id="ARBA00010062"/>
    </source>
</evidence>
<evidence type="ECO:0000313" key="7">
    <source>
        <dbReference type="EMBL" id="MDT8903331.1"/>
    </source>
</evidence>
<dbReference type="EMBL" id="JAUOZS010000001">
    <property type="protein sequence ID" value="MDT8903331.1"/>
    <property type="molecule type" value="Genomic_DNA"/>
</dbReference>
<feature type="domain" description="Leucine-binding protein" evidence="6">
    <location>
        <begin position="35"/>
        <end position="377"/>
    </location>
</feature>
<feature type="signal peptide" evidence="5">
    <location>
        <begin position="1"/>
        <end position="22"/>
    </location>
</feature>
<evidence type="ECO:0000256" key="2">
    <source>
        <dbReference type="ARBA" id="ARBA00022448"/>
    </source>
</evidence>
<proteinExistence type="inferred from homology"/>
<keyword evidence="4" id="KW-0029">Amino-acid transport</keyword>
<dbReference type="Pfam" id="PF13458">
    <property type="entry name" value="Peripla_BP_6"/>
    <property type="match status" value="1"/>
</dbReference>
<comment type="similarity">
    <text evidence="1">Belongs to the leucine-binding protein family.</text>
</comment>
<dbReference type="SUPFAM" id="SSF53822">
    <property type="entry name" value="Periplasmic binding protein-like I"/>
    <property type="match status" value="1"/>
</dbReference>
<dbReference type="CDD" id="cd06347">
    <property type="entry name" value="PBP1_ABC_LivK_ligand_binding-like"/>
    <property type="match status" value="1"/>
</dbReference>
<evidence type="ECO:0000313" key="8">
    <source>
        <dbReference type="Proteomes" id="UP001254848"/>
    </source>
</evidence>
<evidence type="ECO:0000259" key="6">
    <source>
        <dbReference type="Pfam" id="PF13458"/>
    </source>
</evidence>
<evidence type="ECO:0000256" key="5">
    <source>
        <dbReference type="SAM" id="SignalP"/>
    </source>
</evidence>
<sequence length="389" mass="40962">MSKKWLTLVALALVVTMVAVLAGCGGGSAPAKSATIKVGANFEMTGGQATFGQSSVNAVKLLFKQINAAGGVNGKKLELVVADNKSEPAEAANAMTKLLTQDKVVAVVGPVTSSDVLAASPIAMDKKVPVVSNSATNPKVTVENGKVKDFVFRACFLDPFQGTVAANFAAKSLKAKTAAVYVDMSSDYAKGLAQFFEEAFTKAGGKIVAKEAYQQKDTDFRAALTKIKAANPEVIFNPGYYQEVGMFVKQARELGITVPLMGGDGWDSPKLAEIAGAKALENTFFVNHYAADSKDPDTIKFVEAYKKEYGQTPDALAALAWDAALMVVEGIKKAGPDDSVKIKDAIAQTKNLKGVTGTINLNANHDPVKSAVIIALKDGKMVFKETVNP</sequence>
<keyword evidence="2" id="KW-0813">Transport</keyword>
<keyword evidence="3 5" id="KW-0732">Signal</keyword>
<reference evidence="7 8" key="1">
    <citation type="submission" date="2023-07" db="EMBL/GenBank/DDBJ databases">
        <title>The novel representative of Negativicutes class, Anaeroselena agilis gen. nov. sp. nov.</title>
        <authorList>
            <person name="Prokofeva M.I."/>
            <person name="Elcheninov A.G."/>
            <person name="Klyukina A."/>
            <person name="Kublanov I.V."/>
            <person name="Frolov E.N."/>
            <person name="Podosokorskaya O.A."/>
        </authorList>
    </citation>
    <scope>NUCLEOTIDE SEQUENCE [LARGE SCALE GENOMIC DNA]</scope>
    <source>
        <strain evidence="7 8">4137-cl</strain>
    </source>
</reference>
<evidence type="ECO:0000256" key="4">
    <source>
        <dbReference type="ARBA" id="ARBA00022970"/>
    </source>
</evidence>
<dbReference type="InterPro" id="IPR028082">
    <property type="entry name" value="Peripla_BP_I"/>
</dbReference>
<comment type="caution">
    <text evidence="7">The sequence shown here is derived from an EMBL/GenBank/DDBJ whole genome shotgun (WGS) entry which is preliminary data.</text>
</comment>
<gene>
    <name evidence="7" type="ORF">Q4T40_19040</name>
</gene>
<feature type="chain" id="PRO_5045292278" evidence="5">
    <location>
        <begin position="23"/>
        <end position="389"/>
    </location>
</feature>
<protein>
    <submittedName>
        <fullName evidence="7">ABC transporter substrate-binding protein</fullName>
    </submittedName>
</protein>
<organism evidence="7 8">
    <name type="scientific">Anaeroselena agilis</name>
    <dbReference type="NCBI Taxonomy" id="3063788"/>
    <lineage>
        <taxon>Bacteria</taxon>
        <taxon>Bacillati</taxon>
        <taxon>Bacillota</taxon>
        <taxon>Negativicutes</taxon>
        <taxon>Acetonemataceae</taxon>
        <taxon>Anaeroselena</taxon>
    </lineage>
</organism>
<dbReference type="PRINTS" id="PR00337">
    <property type="entry name" value="LEUILEVALBP"/>
</dbReference>
<dbReference type="RefSeq" id="WP_413781790.1">
    <property type="nucleotide sequence ID" value="NZ_JAUOZS010000001.1"/>
</dbReference>
<dbReference type="InterPro" id="IPR028081">
    <property type="entry name" value="Leu-bd"/>
</dbReference>
<name>A0ABU3P2R7_9FIRM</name>
<dbReference type="PANTHER" id="PTHR30483:SF6">
    <property type="entry name" value="PERIPLASMIC BINDING PROTEIN OF ABC TRANSPORTER FOR NATURAL AMINO ACIDS"/>
    <property type="match status" value="1"/>
</dbReference>
<accession>A0ABU3P2R7</accession>